<protein>
    <submittedName>
        <fullName evidence="8">WD40 repeat-like protein</fullName>
    </submittedName>
</protein>
<comment type="subcellular location">
    <subcellularLocation>
        <location evidence="1">Nucleus</location>
        <location evidence="1">Nucleolus</location>
    </subcellularLocation>
</comment>
<feature type="domain" description="U3 small nucleolar RNA-associated protein 15 C-terminal" evidence="7">
    <location>
        <begin position="393"/>
        <end position="532"/>
    </location>
</feature>
<dbReference type="EMBL" id="KZ819306">
    <property type="protein sequence ID" value="PWN95131.1"/>
    <property type="molecule type" value="Genomic_DNA"/>
</dbReference>
<dbReference type="Gene3D" id="2.130.10.10">
    <property type="entry name" value="YVTN repeat-like/Quinoprotein amine dehydrogenase"/>
    <property type="match status" value="2"/>
</dbReference>
<dbReference type="PRINTS" id="PR00320">
    <property type="entry name" value="GPROTEINBRPT"/>
</dbReference>
<dbReference type="Pfam" id="PF09384">
    <property type="entry name" value="UTP15_C"/>
    <property type="match status" value="1"/>
</dbReference>
<keyword evidence="4" id="KW-0677">Repeat</keyword>
<evidence type="ECO:0000259" key="7">
    <source>
        <dbReference type="Pfam" id="PF09384"/>
    </source>
</evidence>
<dbReference type="GO" id="GO:0005730">
    <property type="term" value="C:nucleolus"/>
    <property type="evidence" value="ECO:0007669"/>
    <property type="project" value="UniProtKB-SubCell"/>
</dbReference>
<dbReference type="SUPFAM" id="SSF50978">
    <property type="entry name" value="WD40 repeat-like"/>
    <property type="match status" value="1"/>
</dbReference>
<dbReference type="RefSeq" id="XP_025595410.1">
    <property type="nucleotide sequence ID" value="XM_025741069.1"/>
</dbReference>
<dbReference type="CDD" id="cd00200">
    <property type="entry name" value="WD40"/>
    <property type="match status" value="1"/>
</dbReference>
<feature type="repeat" description="WD" evidence="6">
    <location>
        <begin position="176"/>
        <end position="211"/>
    </location>
</feature>
<keyword evidence="5" id="KW-0539">Nucleus</keyword>
<dbReference type="PANTHER" id="PTHR19924:SF26">
    <property type="entry name" value="U3 SMALL NUCLEOLAR RNA-ASSOCIATED PROTEIN 15 HOMOLOG"/>
    <property type="match status" value="1"/>
</dbReference>
<dbReference type="STRING" id="58919.A0A316Z0V2"/>
<evidence type="ECO:0000256" key="5">
    <source>
        <dbReference type="ARBA" id="ARBA00023242"/>
    </source>
</evidence>
<dbReference type="AlphaFoldDB" id="A0A316Z0V2"/>
<evidence type="ECO:0000313" key="8">
    <source>
        <dbReference type="EMBL" id="PWN95131.1"/>
    </source>
</evidence>
<dbReference type="InterPro" id="IPR001680">
    <property type="entry name" value="WD40_rpt"/>
</dbReference>
<dbReference type="OrthoDB" id="431715at2759"/>
<keyword evidence="2" id="KW-0698">rRNA processing</keyword>
<dbReference type="PROSITE" id="PS00678">
    <property type="entry name" value="WD_REPEATS_1"/>
    <property type="match status" value="2"/>
</dbReference>
<dbReference type="PANTHER" id="PTHR19924">
    <property type="entry name" value="UTP15 U3 SMALL NUCLEOLAR RNA-ASSOCIATED PROTEIN 15 FAMILY MEMBER"/>
    <property type="match status" value="1"/>
</dbReference>
<accession>A0A316Z0V2</accession>
<gene>
    <name evidence="8" type="ORF">FA09DRAFT_322867</name>
</gene>
<dbReference type="Pfam" id="PF00400">
    <property type="entry name" value="WD40"/>
    <property type="match status" value="4"/>
</dbReference>
<dbReference type="InterPro" id="IPR036322">
    <property type="entry name" value="WD40_repeat_dom_sf"/>
</dbReference>
<dbReference type="GeneID" id="37268613"/>
<dbReference type="Proteomes" id="UP000245946">
    <property type="component" value="Unassembled WGS sequence"/>
</dbReference>
<dbReference type="GO" id="GO:0045943">
    <property type="term" value="P:positive regulation of transcription by RNA polymerase I"/>
    <property type="evidence" value="ECO:0007669"/>
    <property type="project" value="TreeGrafter"/>
</dbReference>
<proteinExistence type="predicted"/>
<evidence type="ECO:0000313" key="9">
    <source>
        <dbReference type="Proteomes" id="UP000245946"/>
    </source>
</evidence>
<evidence type="ECO:0000256" key="6">
    <source>
        <dbReference type="PROSITE-ProRule" id="PRU00221"/>
    </source>
</evidence>
<dbReference type="GO" id="GO:0006364">
    <property type="term" value="P:rRNA processing"/>
    <property type="evidence" value="ECO:0007669"/>
    <property type="project" value="UniProtKB-KW"/>
</dbReference>
<keyword evidence="9" id="KW-1185">Reference proteome</keyword>
<evidence type="ECO:0000256" key="4">
    <source>
        <dbReference type="ARBA" id="ARBA00022737"/>
    </source>
</evidence>
<evidence type="ECO:0000256" key="1">
    <source>
        <dbReference type="ARBA" id="ARBA00004604"/>
    </source>
</evidence>
<keyword evidence="3 6" id="KW-0853">WD repeat</keyword>
<dbReference type="InterPro" id="IPR019775">
    <property type="entry name" value="WD40_repeat_CS"/>
</dbReference>
<reference evidence="8 9" key="1">
    <citation type="journal article" date="2018" name="Mol. Biol. Evol.">
        <title>Broad Genomic Sampling Reveals a Smut Pathogenic Ancestry of the Fungal Clade Ustilaginomycotina.</title>
        <authorList>
            <person name="Kijpornyongpan T."/>
            <person name="Mondo S.J."/>
            <person name="Barry K."/>
            <person name="Sandor L."/>
            <person name="Lee J."/>
            <person name="Lipzen A."/>
            <person name="Pangilinan J."/>
            <person name="LaButti K."/>
            <person name="Hainaut M."/>
            <person name="Henrissat B."/>
            <person name="Grigoriev I.V."/>
            <person name="Spatafora J.W."/>
            <person name="Aime M.C."/>
        </authorList>
    </citation>
    <scope>NUCLEOTIDE SEQUENCE [LARGE SCALE GENOMIC DNA]</scope>
    <source>
        <strain evidence="8 9">MCA 4186</strain>
    </source>
</reference>
<name>A0A316Z0V2_9BASI</name>
<evidence type="ECO:0000256" key="2">
    <source>
        <dbReference type="ARBA" id="ARBA00022552"/>
    </source>
</evidence>
<dbReference type="PROSITE" id="PS50294">
    <property type="entry name" value="WD_REPEATS_REGION"/>
    <property type="match status" value="2"/>
</dbReference>
<sequence length="539" mass="57500">MEYVPLSSLPVPSAPRPRASRSADATYFRRFTQSTFVREYAPVHSIAFVPASSSSSSDGASTSTASTHRLAVSAGARVQIYNAKSRKVVKTISRFGDVARGAGWRNDGRLLVAGDDSGTVQVFDISSRAILRTLKGHKLPVHISRFSSDPSQILTASDDTTLRLWDLPTETSLSVYSGHGDYVRSALVSPDNASLVLSGSYDGTVRLWDTRLDTREANVMTMRHGAPVEDALIYPTGGGGIAVSAGGPTLRVWDLMMGGRCLRATSNHAKTITSLAISTSDAEGSGGHALRLLSAGLDGLVKVYDPARDYVVTHTMRYPSPLLSIALSADEQHIATGGADGTLCIRTRALRANEAAARAEATKAKEQGTQQLFMAAASADSGGAAATLQEAATVRTKRLSPFDSALKSFRYADALDAALRAGTNKHATFALLTELSRRSSADGKEDALRRAVAGRDEGALEPLLRFLLRHAGNPEHNAVVCKVADVVIDTYASILGQSPLIDDLFGRLWAKVTDEVRLHREVEKVRGALEMLVVRGTGV</sequence>
<organism evidence="8 9">
    <name type="scientific">Tilletiopsis washingtonensis</name>
    <dbReference type="NCBI Taxonomy" id="58919"/>
    <lineage>
        <taxon>Eukaryota</taxon>
        <taxon>Fungi</taxon>
        <taxon>Dikarya</taxon>
        <taxon>Basidiomycota</taxon>
        <taxon>Ustilaginomycotina</taxon>
        <taxon>Exobasidiomycetes</taxon>
        <taxon>Entylomatales</taxon>
        <taxon>Entylomatales incertae sedis</taxon>
        <taxon>Tilletiopsis</taxon>
    </lineage>
</organism>
<dbReference type="SMART" id="SM00320">
    <property type="entry name" value="WD40"/>
    <property type="match status" value="7"/>
</dbReference>
<dbReference type="InterPro" id="IPR018983">
    <property type="entry name" value="U3_snoRNA-assocProt_15_C"/>
</dbReference>
<feature type="repeat" description="WD" evidence="6">
    <location>
        <begin position="134"/>
        <end position="175"/>
    </location>
</feature>
<dbReference type="PROSITE" id="PS50082">
    <property type="entry name" value="WD_REPEATS_2"/>
    <property type="match status" value="2"/>
</dbReference>
<evidence type="ECO:0000256" key="3">
    <source>
        <dbReference type="ARBA" id="ARBA00022574"/>
    </source>
</evidence>
<dbReference type="InterPro" id="IPR020472">
    <property type="entry name" value="WD40_PAC1"/>
</dbReference>
<dbReference type="InterPro" id="IPR015943">
    <property type="entry name" value="WD40/YVTN_repeat-like_dom_sf"/>
</dbReference>